<evidence type="ECO:0000256" key="7">
    <source>
        <dbReference type="ARBA" id="ARBA00049244"/>
    </source>
</evidence>
<feature type="domain" description="DNA-directed DNA polymerase X" evidence="9">
    <location>
        <begin position="21"/>
        <end position="334"/>
    </location>
</feature>
<evidence type="ECO:0000313" key="11">
    <source>
        <dbReference type="Proteomes" id="UP000199570"/>
    </source>
</evidence>
<dbReference type="InterPro" id="IPR029398">
    <property type="entry name" value="PolB_thumb"/>
</dbReference>
<keyword evidence="3" id="KW-0548">Nucleotidyltransferase</keyword>
<dbReference type="GO" id="GO:0006281">
    <property type="term" value="P:DNA repair"/>
    <property type="evidence" value="ECO:0007669"/>
    <property type="project" value="UniProtKB-KW"/>
</dbReference>
<dbReference type="NCBIfam" id="NF006375">
    <property type="entry name" value="PRK08609.1"/>
    <property type="match status" value="1"/>
</dbReference>
<evidence type="ECO:0000259" key="8">
    <source>
        <dbReference type="SMART" id="SM00481"/>
    </source>
</evidence>
<dbReference type="GO" id="GO:0003677">
    <property type="term" value="F:DNA binding"/>
    <property type="evidence" value="ECO:0007669"/>
    <property type="project" value="InterPro"/>
</dbReference>
<dbReference type="InterPro" id="IPR047967">
    <property type="entry name" value="PolX_PHP"/>
</dbReference>
<dbReference type="Gene3D" id="1.10.150.20">
    <property type="entry name" value="5' to 3' exonuclease, C-terminal subdomain"/>
    <property type="match status" value="1"/>
</dbReference>
<dbReference type="GO" id="GO:0003887">
    <property type="term" value="F:DNA-directed DNA polymerase activity"/>
    <property type="evidence" value="ECO:0007669"/>
    <property type="project" value="UniProtKB-KW"/>
</dbReference>
<dbReference type="RefSeq" id="WP_090322544.1">
    <property type="nucleotide sequence ID" value="NZ_FNKJ01000003.1"/>
</dbReference>
<dbReference type="Gene3D" id="1.10.150.110">
    <property type="entry name" value="DNA polymerase beta, N-terminal domain-like"/>
    <property type="match status" value="1"/>
</dbReference>
<protein>
    <recommendedName>
        <fullName evidence="1">DNA-directed DNA polymerase</fullName>
        <ecNumber evidence="1">2.7.7.7</ecNumber>
    </recommendedName>
</protein>
<dbReference type="InterPro" id="IPR043519">
    <property type="entry name" value="NT_sf"/>
</dbReference>
<sequence length="596" mass="65092">MPFAPPVPALQPSSPQARRLMGNDEIAAIFDDIADLLDIEDANPFRIRAYRNAARTLRALSFGLAPLITRGESLPKLTGVGVDLAGKINEIVVTGDCALRQRLQSAVPPGLVELLSIAGLGPKRVKHLYHDLGIATAQQLCQAAEQGRIRHLPGFGEKLEARLLKAVQEGLAKERRWPLAFVEPVAQRMTEYLRQMPGVEIATVAGSLRRLRDTIGDIDILVAAGPSVDVSGHFIRHPDVTRVLAKGRTRASVLLGSGLQVDIRVVKPGAYGAALVYFTGSKAHNIAIRQRAQKQGLKLNEYGVFKARECVASATEDSVYRALGLVWIVPELREGRGEVEAALAGRLPGLIELNDLKGDLHAHTRASDGRNSLEEMACAAQAAGLHYLAITDHSRSLRVAHGLDTDRLLQQIDQIDALNARLQGMTLLKGIEVDILEDGSLDLPDDVLGRLDLVVGAVHSHFSLSSRQQTRRLLKAMEHRYFSILAHPLCRLINERAPLNMDLPAIIKAASARGCCLELNAQPQRMDLFDIHCQSAKEQGVLISINSDAHRSADFSCLRYGVAQARRAWLEKQDVLNTRSLSELKTFLRNGGNGVI</sequence>
<keyword evidence="11" id="KW-1185">Reference proteome</keyword>
<evidence type="ECO:0000256" key="6">
    <source>
        <dbReference type="ARBA" id="ARBA00023204"/>
    </source>
</evidence>
<dbReference type="InterPro" id="IPR010996">
    <property type="entry name" value="HHH_MUS81"/>
</dbReference>
<keyword evidence="5" id="KW-0239">DNA-directed DNA polymerase</keyword>
<dbReference type="Pfam" id="PF14716">
    <property type="entry name" value="HHH_8"/>
    <property type="match status" value="1"/>
</dbReference>
<dbReference type="GO" id="GO:0008270">
    <property type="term" value="F:zinc ion binding"/>
    <property type="evidence" value="ECO:0007669"/>
    <property type="project" value="TreeGrafter"/>
</dbReference>
<dbReference type="AlphaFoldDB" id="A0A1H1FNC9"/>
<dbReference type="Gene3D" id="3.30.460.10">
    <property type="entry name" value="Beta Polymerase, domain 2"/>
    <property type="match status" value="1"/>
</dbReference>
<evidence type="ECO:0000256" key="1">
    <source>
        <dbReference type="ARBA" id="ARBA00012417"/>
    </source>
</evidence>
<dbReference type="InterPro" id="IPR003141">
    <property type="entry name" value="Pol/His_phosphatase_N"/>
</dbReference>
<dbReference type="PANTHER" id="PTHR36928">
    <property type="entry name" value="PHOSPHATASE YCDX-RELATED"/>
    <property type="match status" value="1"/>
</dbReference>
<dbReference type="PANTHER" id="PTHR36928:SF1">
    <property type="entry name" value="PHOSPHATASE YCDX-RELATED"/>
    <property type="match status" value="1"/>
</dbReference>
<dbReference type="InterPro" id="IPR050243">
    <property type="entry name" value="PHP_phosphatase"/>
</dbReference>
<dbReference type="Pfam" id="PF14520">
    <property type="entry name" value="HHH_5"/>
    <property type="match status" value="1"/>
</dbReference>
<dbReference type="Pfam" id="PF02811">
    <property type="entry name" value="PHP"/>
    <property type="match status" value="1"/>
</dbReference>
<keyword evidence="2" id="KW-0808">Transferase</keyword>
<dbReference type="PIRSF" id="PIRSF005047">
    <property type="entry name" value="UCP005047_YshC"/>
    <property type="match status" value="1"/>
</dbReference>
<dbReference type="GO" id="GO:0042578">
    <property type="term" value="F:phosphoric ester hydrolase activity"/>
    <property type="evidence" value="ECO:0007669"/>
    <property type="project" value="TreeGrafter"/>
</dbReference>
<dbReference type="InterPro" id="IPR027421">
    <property type="entry name" value="DNA_pol_lamdba_lyase_dom_sf"/>
</dbReference>
<organism evidence="10 11">
    <name type="scientific">Pseudomonas moorei</name>
    <dbReference type="NCBI Taxonomy" id="395599"/>
    <lineage>
        <taxon>Bacteria</taxon>
        <taxon>Pseudomonadati</taxon>
        <taxon>Pseudomonadota</taxon>
        <taxon>Gammaproteobacteria</taxon>
        <taxon>Pseudomonadales</taxon>
        <taxon>Pseudomonadaceae</taxon>
        <taxon>Pseudomonas</taxon>
    </lineage>
</organism>
<proteinExistence type="predicted"/>
<evidence type="ECO:0000256" key="2">
    <source>
        <dbReference type="ARBA" id="ARBA00022679"/>
    </source>
</evidence>
<evidence type="ECO:0000313" key="10">
    <source>
        <dbReference type="EMBL" id="SDR02239.1"/>
    </source>
</evidence>
<dbReference type="InterPro" id="IPR010994">
    <property type="entry name" value="RuvA_2-like"/>
</dbReference>
<dbReference type="PRINTS" id="PR00870">
    <property type="entry name" value="DNAPOLXBETA"/>
</dbReference>
<reference evidence="11" key="1">
    <citation type="submission" date="2016-10" db="EMBL/GenBank/DDBJ databases">
        <authorList>
            <person name="Varghese N."/>
            <person name="Submissions S."/>
        </authorList>
    </citation>
    <scope>NUCLEOTIDE SEQUENCE [LARGE SCALE GENOMIC DNA]</scope>
    <source>
        <strain evidence="11">BS3775</strain>
    </source>
</reference>
<dbReference type="GO" id="GO:0005829">
    <property type="term" value="C:cytosol"/>
    <property type="evidence" value="ECO:0007669"/>
    <property type="project" value="TreeGrafter"/>
</dbReference>
<evidence type="ECO:0000256" key="4">
    <source>
        <dbReference type="ARBA" id="ARBA00022763"/>
    </source>
</evidence>
<dbReference type="CDD" id="cd00141">
    <property type="entry name" value="NT_POLXc"/>
    <property type="match status" value="1"/>
</dbReference>
<dbReference type="InterPro" id="IPR002054">
    <property type="entry name" value="DNA-dir_DNA_pol_X"/>
</dbReference>
<dbReference type="Gene3D" id="3.30.210.10">
    <property type="entry name" value="DNA polymerase, thumb domain"/>
    <property type="match status" value="1"/>
</dbReference>
<name>A0A1H1FNC9_9PSED</name>
<dbReference type="SMART" id="SM00483">
    <property type="entry name" value="POLXc"/>
    <property type="match status" value="1"/>
</dbReference>
<keyword evidence="6" id="KW-0234">DNA repair</keyword>
<dbReference type="InterPro" id="IPR037160">
    <property type="entry name" value="DNA_Pol_thumb_sf"/>
</dbReference>
<evidence type="ECO:0000256" key="5">
    <source>
        <dbReference type="ARBA" id="ARBA00022932"/>
    </source>
</evidence>
<dbReference type="SUPFAM" id="SSF47781">
    <property type="entry name" value="RuvA domain 2-like"/>
    <property type="match status" value="1"/>
</dbReference>
<dbReference type="SUPFAM" id="SSF89550">
    <property type="entry name" value="PHP domain-like"/>
    <property type="match status" value="1"/>
</dbReference>
<comment type="catalytic activity">
    <reaction evidence="7">
        <text>DNA(n) + a 2'-deoxyribonucleoside 5'-triphosphate = DNA(n+1) + diphosphate</text>
        <dbReference type="Rhea" id="RHEA:22508"/>
        <dbReference type="Rhea" id="RHEA-COMP:17339"/>
        <dbReference type="Rhea" id="RHEA-COMP:17340"/>
        <dbReference type="ChEBI" id="CHEBI:33019"/>
        <dbReference type="ChEBI" id="CHEBI:61560"/>
        <dbReference type="ChEBI" id="CHEBI:173112"/>
        <dbReference type="EC" id="2.7.7.7"/>
    </reaction>
</comment>
<dbReference type="InterPro" id="IPR016195">
    <property type="entry name" value="Pol/histidinol_Pase-like"/>
</dbReference>
<dbReference type="SMART" id="SM00481">
    <property type="entry name" value="POLIIIAc"/>
    <property type="match status" value="1"/>
</dbReference>
<dbReference type="Gene3D" id="3.20.20.140">
    <property type="entry name" value="Metal-dependent hydrolases"/>
    <property type="match status" value="1"/>
</dbReference>
<feature type="domain" description="Polymerase/histidinol phosphatase N-terminal" evidence="8">
    <location>
        <begin position="358"/>
        <end position="437"/>
    </location>
</feature>
<dbReference type="InterPro" id="IPR022311">
    <property type="entry name" value="PolX-like"/>
</dbReference>
<evidence type="ECO:0000256" key="3">
    <source>
        <dbReference type="ARBA" id="ARBA00022695"/>
    </source>
</evidence>
<dbReference type="Pfam" id="PF14791">
    <property type="entry name" value="DNA_pol_B_thumb"/>
    <property type="match status" value="1"/>
</dbReference>
<keyword evidence="4" id="KW-0227">DNA damage</keyword>
<dbReference type="EC" id="2.7.7.7" evidence="1"/>
<dbReference type="CDD" id="cd07436">
    <property type="entry name" value="PHP_PolX"/>
    <property type="match status" value="1"/>
</dbReference>
<dbReference type="InterPro" id="IPR004013">
    <property type="entry name" value="PHP_dom"/>
</dbReference>
<accession>A0A1H1FNC9</accession>
<gene>
    <name evidence="10" type="ORF">SAMN04490195_2793</name>
</gene>
<dbReference type="EMBL" id="FNKJ01000003">
    <property type="protein sequence ID" value="SDR02239.1"/>
    <property type="molecule type" value="Genomic_DNA"/>
</dbReference>
<dbReference type="InterPro" id="IPR002008">
    <property type="entry name" value="DNA_pol_X_beta-like"/>
</dbReference>
<dbReference type="SUPFAM" id="SSF81301">
    <property type="entry name" value="Nucleotidyltransferase"/>
    <property type="match status" value="1"/>
</dbReference>
<dbReference type="SUPFAM" id="SSF47802">
    <property type="entry name" value="DNA polymerase beta, N-terminal domain-like"/>
    <property type="match status" value="1"/>
</dbReference>
<evidence type="ECO:0000259" key="9">
    <source>
        <dbReference type="SMART" id="SM00483"/>
    </source>
</evidence>
<dbReference type="FunFam" id="3.20.20.140:FF:000047">
    <property type="entry name" value="PHP domain-containing protein"/>
    <property type="match status" value="1"/>
</dbReference>
<dbReference type="OrthoDB" id="9808747at2"/>
<dbReference type="Proteomes" id="UP000199570">
    <property type="component" value="Unassembled WGS sequence"/>
</dbReference>